<feature type="transmembrane region" description="Helical" evidence="9">
    <location>
        <begin position="41"/>
        <end position="64"/>
    </location>
</feature>
<keyword evidence="6 9" id="KW-1133">Transmembrane helix</keyword>
<keyword evidence="7" id="KW-0625">Polysaccharide transport</keyword>
<feature type="transmembrane region" description="Helical" evidence="9">
    <location>
        <begin position="205"/>
        <end position="224"/>
    </location>
</feature>
<evidence type="ECO:0000259" key="10">
    <source>
        <dbReference type="Pfam" id="PF01061"/>
    </source>
</evidence>
<evidence type="ECO:0000256" key="5">
    <source>
        <dbReference type="ARBA" id="ARBA00022692"/>
    </source>
</evidence>
<feature type="domain" description="ABC-2 type transporter transmembrane" evidence="10">
    <location>
        <begin position="26"/>
        <end position="223"/>
    </location>
</feature>
<reference evidence="11 12" key="1">
    <citation type="submission" date="2015-03" db="EMBL/GenBank/DDBJ databases">
        <authorList>
            <person name="Lepp D."/>
            <person name="Hassan Y.I."/>
            <person name="Li X.-Z."/>
            <person name="Zhou T."/>
        </authorList>
    </citation>
    <scope>NUCLEOTIDE SEQUENCE [LARGE SCALE GENOMIC DNA]</scope>
    <source>
        <strain evidence="11 12">E84</strain>
    </source>
</reference>
<evidence type="ECO:0000256" key="6">
    <source>
        <dbReference type="ARBA" id="ARBA00022989"/>
    </source>
</evidence>
<keyword evidence="7" id="KW-0762">Sugar transport</keyword>
<evidence type="ECO:0000256" key="7">
    <source>
        <dbReference type="ARBA" id="ARBA00023047"/>
    </source>
</evidence>
<dbReference type="AlphaFoldDB" id="A0A0F5QBF7"/>
<dbReference type="GO" id="GO:0005886">
    <property type="term" value="C:plasma membrane"/>
    <property type="evidence" value="ECO:0007669"/>
    <property type="project" value="UniProtKB-SubCell"/>
</dbReference>
<dbReference type="Pfam" id="PF01061">
    <property type="entry name" value="ABC2_membrane"/>
    <property type="match status" value="1"/>
</dbReference>
<dbReference type="GO" id="GO:0140359">
    <property type="term" value="F:ABC-type transporter activity"/>
    <property type="evidence" value="ECO:0007669"/>
    <property type="project" value="InterPro"/>
</dbReference>
<feature type="transmembrane region" description="Helical" evidence="9">
    <location>
        <begin position="116"/>
        <end position="140"/>
    </location>
</feature>
<keyword evidence="4" id="KW-1003">Cell membrane</keyword>
<evidence type="ECO:0000313" key="11">
    <source>
        <dbReference type="EMBL" id="KKC38295.1"/>
    </source>
</evidence>
<keyword evidence="5 9" id="KW-0812">Transmembrane</keyword>
<comment type="similarity">
    <text evidence="2">Belongs to the ABC-2 integral membrane protein family.</text>
</comment>
<evidence type="ECO:0000313" key="12">
    <source>
        <dbReference type="Proteomes" id="UP000033411"/>
    </source>
</evidence>
<dbReference type="STRING" id="1293439.WH87_10265"/>
<feature type="transmembrane region" description="Helical" evidence="9">
    <location>
        <begin position="70"/>
        <end position="95"/>
    </location>
</feature>
<gene>
    <name evidence="11" type="ORF">WH87_10265</name>
</gene>
<evidence type="ECO:0000256" key="3">
    <source>
        <dbReference type="ARBA" id="ARBA00022448"/>
    </source>
</evidence>
<dbReference type="PANTHER" id="PTHR30413">
    <property type="entry name" value="INNER MEMBRANE TRANSPORT PERMEASE"/>
    <property type="match status" value="1"/>
</dbReference>
<keyword evidence="8 9" id="KW-0472">Membrane</keyword>
<keyword evidence="12" id="KW-1185">Reference proteome</keyword>
<dbReference type="PATRIC" id="fig|1293439.3.peg.1638"/>
<sequence>MLSAFRVSQADISETYHSRYIPLVFGWQDVAQRYRRSKVGAFWLTINMGVMIGALGAIFGTLFQLDIINFLPFVASGLIFWTFISTMIAEGCIAFSASEGIILQVRLPLFVHIVRVWWRNCIILAHNLVIYPILLIVLWTAPSFNLLWAIPGFILLSANLLWMALLLATLCARFRDMPQVIANVLQISFYATPIMWTPQSLSDGIVQQILLMNPFFHLLSLVRLPLLGEAPAPEQWLIGTLICAVGWSVTLVFFGRYRWRVPYWL</sequence>
<evidence type="ECO:0000256" key="4">
    <source>
        <dbReference type="ARBA" id="ARBA00022475"/>
    </source>
</evidence>
<dbReference type="GO" id="GO:0015774">
    <property type="term" value="P:polysaccharide transport"/>
    <property type="evidence" value="ECO:0007669"/>
    <property type="project" value="UniProtKB-KW"/>
</dbReference>
<organism evidence="11 12">
    <name type="scientific">Devosia epidermidihirudinis</name>
    <dbReference type="NCBI Taxonomy" id="1293439"/>
    <lineage>
        <taxon>Bacteria</taxon>
        <taxon>Pseudomonadati</taxon>
        <taxon>Pseudomonadota</taxon>
        <taxon>Alphaproteobacteria</taxon>
        <taxon>Hyphomicrobiales</taxon>
        <taxon>Devosiaceae</taxon>
        <taxon>Devosia</taxon>
    </lineage>
</organism>
<evidence type="ECO:0000256" key="8">
    <source>
        <dbReference type="ARBA" id="ARBA00023136"/>
    </source>
</evidence>
<dbReference type="GO" id="GO:0015920">
    <property type="term" value="P:lipopolysaccharide transport"/>
    <property type="evidence" value="ECO:0007669"/>
    <property type="project" value="TreeGrafter"/>
</dbReference>
<evidence type="ECO:0000256" key="1">
    <source>
        <dbReference type="ARBA" id="ARBA00004651"/>
    </source>
</evidence>
<protein>
    <submittedName>
        <fullName evidence="11">ABC transporter permease</fullName>
    </submittedName>
</protein>
<dbReference type="PANTHER" id="PTHR30413:SF10">
    <property type="entry name" value="CAPSULE POLYSACCHARIDE EXPORT INNER-MEMBRANE PROTEIN CTRC"/>
    <property type="match status" value="1"/>
</dbReference>
<feature type="transmembrane region" description="Helical" evidence="9">
    <location>
        <begin position="146"/>
        <end position="168"/>
    </location>
</feature>
<dbReference type="EMBL" id="LANJ01000016">
    <property type="protein sequence ID" value="KKC38295.1"/>
    <property type="molecule type" value="Genomic_DNA"/>
</dbReference>
<accession>A0A0F5QBF7</accession>
<keyword evidence="3" id="KW-0813">Transport</keyword>
<feature type="transmembrane region" description="Helical" evidence="9">
    <location>
        <begin position="236"/>
        <end position="255"/>
    </location>
</feature>
<evidence type="ECO:0000256" key="9">
    <source>
        <dbReference type="SAM" id="Phobius"/>
    </source>
</evidence>
<dbReference type="InterPro" id="IPR013525">
    <property type="entry name" value="ABC2_TM"/>
</dbReference>
<proteinExistence type="inferred from homology"/>
<comment type="caution">
    <text evidence="11">The sequence shown here is derived from an EMBL/GenBank/DDBJ whole genome shotgun (WGS) entry which is preliminary data.</text>
</comment>
<name>A0A0F5QBF7_9HYPH</name>
<comment type="subcellular location">
    <subcellularLocation>
        <location evidence="1">Cell membrane</location>
        <topology evidence="1">Multi-pass membrane protein</topology>
    </subcellularLocation>
</comment>
<evidence type="ECO:0000256" key="2">
    <source>
        <dbReference type="ARBA" id="ARBA00007783"/>
    </source>
</evidence>
<dbReference type="Proteomes" id="UP000033411">
    <property type="component" value="Unassembled WGS sequence"/>
</dbReference>